<dbReference type="InterPro" id="IPR044838">
    <property type="entry name" value="EGY1-like"/>
</dbReference>
<feature type="transmembrane region" description="Helical" evidence="8">
    <location>
        <begin position="289"/>
        <end position="308"/>
    </location>
</feature>
<keyword evidence="2 10" id="KW-0645">Protease</keyword>
<dbReference type="EMBL" id="JBHUDJ010000002">
    <property type="protein sequence ID" value="MFD1586552.1"/>
    <property type="molecule type" value="Genomic_DNA"/>
</dbReference>
<keyword evidence="3 8" id="KW-0812">Transmembrane</keyword>
<reference evidence="10 11" key="1">
    <citation type="journal article" date="2019" name="Int. J. Syst. Evol. Microbiol.">
        <title>The Global Catalogue of Microorganisms (GCM) 10K type strain sequencing project: providing services to taxonomists for standard genome sequencing and annotation.</title>
        <authorList>
            <consortium name="The Broad Institute Genomics Platform"/>
            <consortium name="The Broad Institute Genome Sequencing Center for Infectious Disease"/>
            <person name="Wu L."/>
            <person name="Ma J."/>
        </authorList>
    </citation>
    <scope>NUCLEOTIDE SEQUENCE [LARGE SCALE GENOMIC DNA]</scope>
    <source>
        <strain evidence="10 11">CGMCC 1.12125</strain>
    </source>
</reference>
<evidence type="ECO:0000256" key="6">
    <source>
        <dbReference type="ARBA" id="ARBA00022989"/>
    </source>
</evidence>
<feature type="domain" description="Peptidase M50" evidence="9">
    <location>
        <begin position="125"/>
        <end position="287"/>
    </location>
</feature>
<feature type="transmembrane region" description="Helical" evidence="8">
    <location>
        <begin position="87"/>
        <end position="105"/>
    </location>
</feature>
<gene>
    <name evidence="10" type="ORF">ACFR9U_06130</name>
</gene>
<evidence type="ECO:0000313" key="10">
    <source>
        <dbReference type="EMBL" id="MFD1586552.1"/>
    </source>
</evidence>
<dbReference type="PANTHER" id="PTHR31412">
    <property type="entry name" value="ZINC METALLOPROTEASE EGY1"/>
    <property type="match status" value="1"/>
</dbReference>
<dbReference type="InterPro" id="IPR008915">
    <property type="entry name" value="Peptidase_M50"/>
</dbReference>
<dbReference type="GO" id="GO:0016020">
    <property type="term" value="C:membrane"/>
    <property type="evidence" value="ECO:0007669"/>
    <property type="project" value="UniProtKB-SubCell"/>
</dbReference>
<dbReference type="Pfam" id="PF02163">
    <property type="entry name" value="Peptidase_M50"/>
    <property type="match status" value="1"/>
</dbReference>
<keyword evidence="11" id="KW-1185">Reference proteome</keyword>
<dbReference type="RefSeq" id="WP_247379477.1">
    <property type="nucleotide sequence ID" value="NZ_JALLGV010000007.1"/>
</dbReference>
<dbReference type="CDD" id="cd06160">
    <property type="entry name" value="S2P-M50_like_2"/>
    <property type="match status" value="1"/>
</dbReference>
<evidence type="ECO:0000256" key="3">
    <source>
        <dbReference type="ARBA" id="ARBA00022692"/>
    </source>
</evidence>
<keyword evidence="7 8" id="KW-0472">Membrane</keyword>
<comment type="caution">
    <text evidence="10">The sequence shown here is derived from an EMBL/GenBank/DDBJ whole genome shotgun (WGS) entry which is preliminary data.</text>
</comment>
<evidence type="ECO:0000256" key="7">
    <source>
        <dbReference type="ARBA" id="ARBA00023136"/>
    </source>
</evidence>
<keyword evidence="6 8" id="KW-1133">Transmembrane helix</keyword>
<dbReference type="GO" id="GO:0006508">
    <property type="term" value="P:proteolysis"/>
    <property type="evidence" value="ECO:0007669"/>
    <property type="project" value="UniProtKB-KW"/>
</dbReference>
<accession>A0ABD6C9G1</accession>
<evidence type="ECO:0000313" key="11">
    <source>
        <dbReference type="Proteomes" id="UP001597119"/>
    </source>
</evidence>
<proteinExistence type="predicted"/>
<feature type="transmembrane region" description="Helical" evidence="8">
    <location>
        <begin position="348"/>
        <end position="367"/>
    </location>
</feature>
<dbReference type="AlphaFoldDB" id="A0ABD6C9G1"/>
<evidence type="ECO:0000256" key="2">
    <source>
        <dbReference type="ARBA" id="ARBA00022670"/>
    </source>
</evidence>
<keyword evidence="4" id="KW-0378">Hydrolase</keyword>
<feature type="transmembrane region" description="Helical" evidence="8">
    <location>
        <begin position="155"/>
        <end position="173"/>
    </location>
</feature>
<comment type="subcellular location">
    <subcellularLocation>
        <location evidence="1">Membrane</location>
        <topology evidence="1">Multi-pass membrane protein</topology>
    </subcellularLocation>
</comment>
<dbReference type="GO" id="GO:0008233">
    <property type="term" value="F:peptidase activity"/>
    <property type="evidence" value="ECO:0007669"/>
    <property type="project" value="UniProtKB-KW"/>
</dbReference>
<evidence type="ECO:0000259" key="9">
    <source>
        <dbReference type="Pfam" id="PF02163"/>
    </source>
</evidence>
<evidence type="ECO:0000256" key="8">
    <source>
        <dbReference type="SAM" id="Phobius"/>
    </source>
</evidence>
<feature type="transmembrane region" description="Helical" evidence="8">
    <location>
        <begin position="185"/>
        <end position="207"/>
    </location>
</feature>
<evidence type="ECO:0000256" key="1">
    <source>
        <dbReference type="ARBA" id="ARBA00004141"/>
    </source>
</evidence>
<dbReference type="PANTHER" id="PTHR31412:SF0">
    <property type="entry name" value="ZINC METALLOPROTEASE EGY1, CHLOROPLASTIC-RELATED"/>
    <property type="match status" value="1"/>
</dbReference>
<evidence type="ECO:0000256" key="4">
    <source>
        <dbReference type="ARBA" id="ARBA00022801"/>
    </source>
</evidence>
<protein>
    <submittedName>
        <fullName evidence="10">Site-2 protease family protein</fullName>
    </submittedName>
</protein>
<organism evidence="10 11">
    <name type="scientific">Halorientalis brevis</name>
    <dbReference type="NCBI Taxonomy" id="1126241"/>
    <lineage>
        <taxon>Archaea</taxon>
        <taxon>Methanobacteriati</taxon>
        <taxon>Methanobacteriota</taxon>
        <taxon>Stenosarchaea group</taxon>
        <taxon>Halobacteria</taxon>
        <taxon>Halobacteriales</taxon>
        <taxon>Haloarculaceae</taxon>
        <taxon>Halorientalis</taxon>
    </lineage>
</organism>
<sequence length="369" mass="39320">MSTPTASVPGNLPEPDALTDSFQVYEVEVDDQDVRYYGEPLDAKETVVQRLAPRFRDRGYRIDLRYETGEHVLVATERSLSVDTVPWTNLALFAATVVTTLLAGARWYGLPIGEQPLSLLAAWPFALSVLSVLAIHELGHYALSRHHQVEATLPYFIPIPNLLGTLGALIRMNDHIPDREALFDIGVAGPLAGLVATVVVTAIGVSLPPIETSGSQLVQQTELGYPLLLQGIATALGQPLSYGDPSLMVNPVVIGGWVGAFVTFLNLLPVGQLDGAHVTRALVGDRTSVVQKLVPAVLFSLAGGLLVFADGQAAFIWVLWGFFALLLSRVPGAEPLDQSSVGPGRQALGALTLVLGLLCFTPIPIVVSA</sequence>
<keyword evidence="5" id="KW-0809">Transit peptide</keyword>
<evidence type="ECO:0000256" key="5">
    <source>
        <dbReference type="ARBA" id="ARBA00022946"/>
    </source>
</evidence>
<name>A0ABD6C9G1_9EURY</name>
<feature type="transmembrane region" description="Helical" evidence="8">
    <location>
        <begin position="248"/>
        <end position="268"/>
    </location>
</feature>
<feature type="transmembrane region" description="Helical" evidence="8">
    <location>
        <begin position="117"/>
        <end position="135"/>
    </location>
</feature>
<dbReference type="Proteomes" id="UP001597119">
    <property type="component" value="Unassembled WGS sequence"/>
</dbReference>